<dbReference type="EMBL" id="LT906470">
    <property type="protein sequence ID" value="SNV64634.1"/>
    <property type="molecule type" value="Genomic_DNA"/>
</dbReference>
<dbReference type="InterPro" id="IPR006879">
    <property type="entry name" value="YdjC-like"/>
</dbReference>
<dbReference type="SUPFAM" id="SSF88713">
    <property type="entry name" value="Glycoside hydrolase/deacetylase"/>
    <property type="match status" value="1"/>
</dbReference>
<dbReference type="GO" id="GO:0005975">
    <property type="term" value="P:carbohydrate metabolic process"/>
    <property type="evidence" value="ECO:0007669"/>
    <property type="project" value="InterPro"/>
</dbReference>
<keyword evidence="5" id="KW-0119">Carbohydrate metabolism</keyword>
<name>A0A239Z286_9FIRM</name>
<dbReference type="RefSeq" id="WP_095065890.1">
    <property type="nucleotide sequence ID" value="NZ_LT906470.1"/>
</dbReference>
<dbReference type="PANTHER" id="PTHR31609:SF1">
    <property type="entry name" value="CARBOHYDRATE DEACETYLASE"/>
    <property type="match status" value="1"/>
</dbReference>
<keyword evidence="4" id="KW-0460">Magnesium</keyword>
<dbReference type="CDD" id="cd10808">
    <property type="entry name" value="YdjC"/>
    <property type="match status" value="1"/>
</dbReference>
<dbReference type="InterPro" id="IPR011330">
    <property type="entry name" value="Glyco_hydro/deAcase_b/a-brl"/>
</dbReference>
<evidence type="ECO:0000256" key="4">
    <source>
        <dbReference type="ARBA" id="ARBA00022842"/>
    </source>
</evidence>
<gene>
    <name evidence="6" type="ORF">SAMEA44547418_00913</name>
</gene>
<evidence type="ECO:0000256" key="2">
    <source>
        <dbReference type="ARBA" id="ARBA00022723"/>
    </source>
</evidence>
<organism evidence="6 7">
    <name type="scientific">Veillonella rodentium</name>
    <dbReference type="NCBI Taxonomy" id="248315"/>
    <lineage>
        <taxon>Bacteria</taxon>
        <taxon>Bacillati</taxon>
        <taxon>Bacillota</taxon>
        <taxon>Negativicutes</taxon>
        <taxon>Veillonellales</taxon>
        <taxon>Veillonellaceae</taxon>
        <taxon>Veillonella</taxon>
    </lineage>
</organism>
<evidence type="ECO:0000313" key="7">
    <source>
        <dbReference type="Proteomes" id="UP000214973"/>
    </source>
</evidence>
<reference evidence="6 7" key="1">
    <citation type="submission" date="2017-06" db="EMBL/GenBank/DDBJ databases">
        <authorList>
            <consortium name="Pathogen Informatics"/>
        </authorList>
    </citation>
    <scope>NUCLEOTIDE SEQUENCE [LARGE SCALE GENOMIC DNA]</scope>
    <source>
        <strain evidence="6 7">NCTC12018</strain>
    </source>
</reference>
<proteinExistence type="predicted"/>
<protein>
    <submittedName>
        <fullName evidence="6">Uncharacterized protein conserved in bacteria</fullName>
    </submittedName>
</protein>
<keyword evidence="3" id="KW-0378">Hydrolase</keyword>
<evidence type="ECO:0000256" key="5">
    <source>
        <dbReference type="ARBA" id="ARBA00023277"/>
    </source>
</evidence>
<dbReference type="GO" id="GO:0016787">
    <property type="term" value="F:hydrolase activity"/>
    <property type="evidence" value="ECO:0007669"/>
    <property type="project" value="UniProtKB-KW"/>
</dbReference>
<dbReference type="GO" id="GO:0019213">
    <property type="term" value="F:deacetylase activity"/>
    <property type="evidence" value="ECO:0007669"/>
    <property type="project" value="TreeGrafter"/>
</dbReference>
<comment type="cofactor">
    <cofactor evidence="1">
        <name>Mg(2+)</name>
        <dbReference type="ChEBI" id="CHEBI:18420"/>
    </cofactor>
</comment>
<dbReference type="Gene3D" id="3.20.20.370">
    <property type="entry name" value="Glycoside hydrolase/deacetylase"/>
    <property type="match status" value="1"/>
</dbReference>
<evidence type="ECO:0000256" key="1">
    <source>
        <dbReference type="ARBA" id="ARBA00001946"/>
    </source>
</evidence>
<sequence>MSKLIVNADDFGLHSSVNRGIIDGHRTGIITSTSLLAGGEAFTEAISMAKENPKLGIGIHIALVGGLKPVCDPSEVSSLLTEQGRFPDTYVEFIKRLYTDKINFDELCKEIQSQVSKIMNAGLDVTHIDGHQHMHILPSVLPLVVEQAKKYGIKAIRIPQEMSGFINYSYNPVRFLGKVGLSSVADNARSFIRRNNIMSTQFFWGMINGGHINQKTLMGILKEVNHRSGTHELMMHPGNDDRALSSRYDWGYHWEDELKAVCSHHTRLYINQHKIELINYGDLV</sequence>
<dbReference type="Proteomes" id="UP000214973">
    <property type="component" value="Chromosome 1"/>
</dbReference>
<dbReference type="GO" id="GO:0046872">
    <property type="term" value="F:metal ion binding"/>
    <property type="evidence" value="ECO:0007669"/>
    <property type="project" value="UniProtKB-KW"/>
</dbReference>
<keyword evidence="2" id="KW-0479">Metal-binding</keyword>
<evidence type="ECO:0000256" key="3">
    <source>
        <dbReference type="ARBA" id="ARBA00022801"/>
    </source>
</evidence>
<keyword evidence="7" id="KW-1185">Reference proteome</keyword>
<dbReference type="Pfam" id="PF04794">
    <property type="entry name" value="YdjC"/>
    <property type="match status" value="1"/>
</dbReference>
<accession>A0A239Z286</accession>
<dbReference type="PANTHER" id="PTHR31609">
    <property type="entry name" value="YDJC DEACETYLASE FAMILY MEMBER"/>
    <property type="match status" value="1"/>
</dbReference>
<dbReference type="KEGG" id="vrm:44547418_00913"/>
<evidence type="ECO:0000313" key="6">
    <source>
        <dbReference type="EMBL" id="SNV64634.1"/>
    </source>
</evidence>
<dbReference type="AlphaFoldDB" id="A0A239Z286"/>